<dbReference type="AlphaFoldDB" id="A0A4U5LXX6"/>
<dbReference type="Proteomes" id="UP000298663">
    <property type="component" value="Unassembled WGS sequence"/>
</dbReference>
<protein>
    <submittedName>
        <fullName evidence="1">Uncharacterized protein</fullName>
    </submittedName>
</protein>
<proteinExistence type="predicted"/>
<gene>
    <name evidence="1" type="ORF">L596_028260</name>
</gene>
<reference evidence="1 2" key="1">
    <citation type="journal article" date="2015" name="Genome Biol.">
        <title>Comparative genomics of Steinernema reveals deeply conserved gene regulatory networks.</title>
        <authorList>
            <person name="Dillman A.R."/>
            <person name="Macchietto M."/>
            <person name="Porter C.F."/>
            <person name="Rogers A."/>
            <person name="Williams B."/>
            <person name="Antoshechkin I."/>
            <person name="Lee M.M."/>
            <person name="Goodwin Z."/>
            <person name="Lu X."/>
            <person name="Lewis E.E."/>
            <person name="Goodrich-Blair H."/>
            <person name="Stock S.P."/>
            <person name="Adams B.J."/>
            <person name="Sternberg P.W."/>
            <person name="Mortazavi A."/>
        </authorList>
    </citation>
    <scope>NUCLEOTIDE SEQUENCE [LARGE SCALE GENOMIC DNA]</scope>
    <source>
        <strain evidence="1 2">ALL</strain>
    </source>
</reference>
<keyword evidence="2" id="KW-1185">Reference proteome</keyword>
<evidence type="ECO:0000313" key="1">
    <source>
        <dbReference type="EMBL" id="TKR61106.1"/>
    </source>
</evidence>
<reference evidence="1 2" key="2">
    <citation type="journal article" date="2019" name="G3 (Bethesda)">
        <title>Hybrid Assembly of the Genome of the Entomopathogenic Nematode Steinernema carpocapsae Identifies the X-Chromosome.</title>
        <authorList>
            <person name="Serra L."/>
            <person name="Macchietto M."/>
            <person name="Macias-Munoz A."/>
            <person name="McGill C.J."/>
            <person name="Rodriguez I.M."/>
            <person name="Rodriguez B."/>
            <person name="Murad R."/>
            <person name="Mortazavi A."/>
        </authorList>
    </citation>
    <scope>NUCLEOTIDE SEQUENCE [LARGE SCALE GENOMIC DNA]</scope>
    <source>
        <strain evidence="1 2">ALL</strain>
    </source>
</reference>
<evidence type="ECO:0000313" key="2">
    <source>
        <dbReference type="Proteomes" id="UP000298663"/>
    </source>
</evidence>
<organism evidence="1 2">
    <name type="scientific">Steinernema carpocapsae</name>
    <name type="common">Entomopathogenic nematode</name>
    <dbReference type="NCBI Taxonomy" id="34508"/>
    <lineage>
        <taxon>Eukaryota</taxon>
        <taxon>Metazoa</taxon>
        <taxon>Ecdysozoa</taxon>
        <taxon>Nematoda</taxon>
        <taxon>Chromadorea</taxon>
        <taxon>Rhabditida</taxon>
        <taxon>Tylenchina</taxon>
        <taxon>Panagrolaimomorpha</taxon>
        <taxon>Strongyloidoidea</taxon>
        <taxon>Steinernematidae</taxon>
        <taxon>Steinernema</taxon>
    </lineage>
</organism>
<accession>A0A4U5LXX6</accession>
<comment type="caution">
    <text evidence="1">The sequence shown here is derived from an EMBL/GenBank/DDBJ whole genome shotgun (WGS) entry which is preliminary data.</text>
</comment>
<name>A0A4U5LXX6_STECR</name>
<sequence>MYKMFDGSAWSEQAVFANTTTVLRSTPSAIVSFESRNYTGFQSISISVLLEDSRTIKKTSVPGTNICVADATVGTLTLCLEIGLRYTIGDGKEILQHRSVVDDNIVFCVQRRMLFKVDPRRNSEIEMKIRTFAAFVGEGEPTAPDDRSSEG</sequence>
<dbReference type="EMBL" id="AZBU02000011">
    <property type="protein sequence ID" value="TKR61106.1"/>
    <property type="molecule type" value="Genomic_DNA"/>
</dbReference>